<name>A0A4Y2PRX2_ARAVE</name>
<evidence type="ECO:0000313" key="1">
    <source>
        <dbReference type="EMBL" id="GBN54625.1"/>
    </source>
</evidence>
<evidence type="ECO:0000313" key="2">
    <source>
        <dbReference type="Proteomes" id="UP000499080"/>
    </source>
</evidence>
<dbReference type="Proteomes" id="UP000499080">
    <property type="component" value="Unassembled WGS sequence"/>
</dbReference>
<reference evidence="1 2" key="1">
    <citation type="journal article" date="2019" name="Sci. Rep.">
        <title>Orb-weaving spider Araneus ventricosus genome elucidates the spidroin gene catalogue.</title>
        <authorList>
            <person name="Kono N."/>
            <person name="Nakamura H."/>
            <person name="Ohtoshi R."/>
            <person name="Moran D.A.P."/>
            <person name="Shinohara A."/>
            <person name="Yoshida Y."/>
            <person name="Fujiwara M."/>
            <person name="Mori M."/>
            <person name="Tomita M."/>
            <person name="Arakawa K."/>
        </authorList>
    </citation>
    <scope>NUCLEOTIDE SEQUENCE [LARGE SCALE GENOMIC DNA]</scope>
</reference>
<comment type="caution">
    <text evidence="1">The sequence shown here is derived from an EMBL/GenBank/DDBJ whole genome shotgun (WGS) entry which is preliminary data.</text>
</comment>
<keyword evidence="2" id="KW-1185">Reference proteome</keyword>
<dbReference type="AlphaFoldDB" id="A0A4Y2PRX2"/>
<protein>
    <submittedName>
        <fullName evidence="1">Uncharacterized protein</fullName>
    </submittedName>
</protein>
<proteinExistence type="predicted"/>
<accession>A0A4Y2PRX2</accession>
<sequence length="97" mass="10867">MWTVASGVPAQRGTSATSDTLDAVKTVRCYLLLLNKSTCEECGSENPSPDHTERKRPKVWKWLRGGRALDRSPRKLAKLFLRETGAERVKVYGIYGT</sequence>
<organism evidence="1 2">
    <name type="scientific">Araneus ventricosus</name>
    <name type="common">Orbweaver spider</name>
    <name type="synonym">Epeira ventricosa</name>
    <dbReference type="NCBI Taxonomy" id="182803"/>
    <lineage>
        <taxon>Eukaryota</taxon>
        <taxon>Metazoa</taxon>
        <taxon>Ecdysozoa</taxon>
        <taxon>Arthropoda</taxon>
        <taxon>Chelicerata</taxon>
        <taxon>Arachnida</taxon>
        <taxon>Araneae</taxon>
        <taxon>Araneomorphae</taxon>
        <taxon>Entelegynae</taxon>
        <taxon>Araneoidea</taxon>
        <taxon>Araneidae</taxon>
        <taxon>Araneus</taxon>
    </lineage>
</organism>
<dbReference type="EMBL" id="BGPR01012116">
    <property type="protein sequence ID" value="GBN54625.1"/>
    <property type="molecule type" value="Genomic_DNA"/>
</dbReference>
<gene>
    <name evidence="1" type="ORF">AVEN_125994_1</name>
</gene>